<sequence length="200" mass="22889">MRRFVWRSALLMRRGGSEWNSCGHAATQQLPNPHSKSIPIHRMSRTQVCSPSPSFSARDPPTACVFSEKYLVRKKLMEEFEEADILWPDYDRDEDELTEEWHAGLGARRRTSSPVKIPSRPRPVRSWTLGFASSDRVHGDDDDKDDGGKNRIVPPHVMVTRRIADKTSFSVCVGNGRTLKGRDLRQVRNSILRMTGFLER</sequence>
<evidence type="ECO:0000313" key="3">
    <source>
        <dbReference type="EMBL" id="URE25190.1"/>
    </source>
</evidence>
<dbReference type="InterPro" id="IPR007608">
    <property type="entry name" value="Senescence_reg_S40"/>
</dbReference>
<organism evidence="3 4">
    <name type="scientific">Musa troglodytarum</name>
    <name type="common">fe'i banana</name>
    <dbReference type="NCBI Taxonomy" id="320322"/>
    <lineage>
        <taxon>Eukaryota</taxon>
        <taxon>Viridiplantae</taxon>
        <taxon>Streptophyta</taxon>
        <taxon>Embryophyta</taxon>
        <taxon>Tracheophyta</taxon>
        <taxon>Spermatophyta</taxon>
        <taxon>Magnoliopsida</taxon>
        <taxon>Liliopsida</taxon>
        <taxon>Zingiberales</taxon>
        <taxon>Musaceae</taxon>
        <taxon>Musa</taxon>
    </lineage>
</organism>
<dbReference type="OrthoDB" id="672058at2759"/>
<dbReference type="EMBL" id="CP097510">
    <property type="protein sequence ID" value="URE25190.1"/>
    <property type="molecule type" value="Genomic_DNA"/>
</dbReference>
<gene>
    <name evidence="3" type="ORF">MUK42_06078</name>
</gene>
<comment type="similarity">
    <text evidence="1">Belongs to the senescence regulator S40 family.</text>
</comment>
<keyword evidence="4" id="KW-1185">Reference proteome</keyword>
<reference evidence="3" key="1">
    <citation type="submission" date="2022-05" db="EMBL/GenBank/DDBJ databases">
        <title>The Musa troglodytarum L. genome provides insights into the mechanism of non-climacteric behaviour and enrichment of carotenoids.</title>
        <authorList>
            <person name="Wang J."/>
        </authorList>
    </citation>
    <scope>NUCLEOTIDE SEQUENCE</scope>
    <source>
        <tissue evidence="3">Leaf</tissue>
    </source>
</reference>
<dbReference type="Proteomes" id="UP001055439">
    <property type="component" value="Chromosome 8"/>
</dbReference>
<evidence type="ECO:0000256" key="2">
    <source>
        <dbReference type="SAM" id="MobiDB-lite"/>
    </source>
</evidence>
<proteinExistence type="inferred from homology"/>
<name>A0A9E7KS06_9LILI</name>
<protein>
    <submittedName>
        <fullName evidence="3">DUF584 domain containing protein</fullName>
    </submittedName>
</protein>
<dbReference type="AlphaFoldDB" id="A0A9E7KS06"/>
<dbReference type="PANTHER" id="PTHR33083">
    <property type="entry name" value="EXPRESSED PROTEIN"/>
    <property type="match status" value="1"/>
</dbReference>
<feature type="region of interest" description="Disordered" evidence="2">
    <location>
        <begin position="130"/>
        <end position="152"/>
    </location>
</feature>
<accession>A0A9E7KS06</accession>
<evidence type="ECO:0000256" key="1">
    <source>
        <dbReference type="ARBA" id="ARBA00034773"/>
    </source>
</evidence>
<dbReference type="Pfam" id="PF04520">
    <property type="entry name" value="Senescence_reg"/>
    <property type="match status" value="1"/>
</dbReference>
<dbReference type="PANTHER" id="PTHR33083:SF49">
    <property type="entry name" value="SENESCENCE REGULATOR"/>
    <property type="match status" value="1"/>
</dbReference>
<dbReference type="GO" id="GO:0010150">
    <property type="term" value="P:leaf senescence"/>
    <property type="evidence" value="ECO:0007669"/>
    <property type="project" value="UniProtKB-ARBA"/>
</dbReference>
<evidence type="ECO:0000313" key="4">
    <source>
        <dbReference type="Proteomes" id="UP001055439"/>
    </source>
</evidence>
<feature type="compositionally biased region" description="Basic and acidic residues" evidence="2">
    <location>
        <begin position="135"/>
        <end position="149"/>
    </location>
</feature>